<dbReference type="AlphaFoldDB" id="A0A2I0JUP6"/>
<comment type="caution">
    <text evidence="1">The sequence shown here is derived from an EMBL/GenBank/DDBJ whole genome shotgun (WGS) entry which is preliminary data.</text>
</comment>
<feature type="non-terminal residue" evidence="1">
    <location>
        <position position="360"/>
    </location>
</feature>
<dbReference type="Proteomes" id="UP000233551">
    <property type="component" value="Unassembled WGS sequence"/>
</dbReference>
<gene>
    <name evidence="1" type="ORF">CRG98_019603</name>
</gene>
<accession>A0A2I0JUP6</accession>
<organism evidence="1 2">
    <name type="scientific">Punica granatum</name>
    <name type="common">Pomegranate</name>
    <dbReference type="NCBI Taxonomy" id="22663"/>
    <lineage>
        <taxon>Eukaryota</taxon>
        <taxon>Viridiplantae</taxon>
        <taxon>Streptophyta</taxon>
        <taxon>Embryophyta</taxon>
        <taxon>Tracheophyta</taxon>
        <taxon>Spermatophyta</taxon>
        <taxon>Magnoliopsida</taxon>
        <taxon>eudicotyledons</taxon>
        <taxon>Gunneridae</taxon>
        <taxon>Pentapetalae</taxon>
        <taxon>rosids</taxon>
        <taxon>malvids</taxon>
        <taxon>Myrtales</taxon>
        <taxon>Lythraceae</taxon>
        <taxon>Punica</taxon>
    </lineage>
</organism>
<reference evidence="1 2" key="1">
    <citation type="submission" date="2017-11" db="EMBL/GenBank/DDBJ databases">
        <title>De-novo sequencing of pomegranate (Punica granatum L.) genome.</title>
        <authorList>
            <person name="Akparov Z."/>
            <person name="Amiraslanov A."/>
            <person name="Hajiyeva S."/>
            <person name="Abbasov M."/>
            <person name="Kaur K."/>
            <person name="Hamwieh A."/>
            <person name="Solovyev V."/>
            <person name="Salamov A."/>
            <person name="Braich B."/>
            <person name="Kosarev P."/>
            <person name="Mahmoud A."/>
            <person name="Hajiyev E."/>
            <person name="Babayeva S."/>
            <person name="Izzatullayeva V."/>
            <person name="Mammadov A."/>
            <person name="Mammadov A."/>
            <person name="Sharifova S."/>
            <person name="Ojaghi J."/>
            <person name="Eynullazada K."/>
            <person name="Bayramov B."/>
            <person name="Abdulazimova A."/>
            <person name="Shahmuradov I."/>
        </authorList>
    </citation>
    <scope>NUCLEOTIDE SEQUENCE [LARGE SCALE GENOMIC DNA]</scope>
    <source>
        <strain evidence="2">cv. AG2017</strain>
        <tissue evidence="1">Leaf</tissue>
    </source>
</reference>
<sequence length="360" mass="41714">MAYAAIFQGCLRTAVSVRLCSLQFRRQLVKASALGPTVRRTQAAGFRTALYLRRRAVVPTCFAGSVLEAEWRQRSNADLQLLNRQSSKHYGRFAYQDVSSDESDLEIGSSQSQLLPSKRRIHRSALHFLSNMLGAWNFHHGDMFRAWNFHRGDMLGLLNFHCGDMYGAWDFCYGDVRVARNFHHPYVTKKRNKFRHRQGQSTLDNVEEWEFKLAMLMRNNAELEVVSREKKDRRDFEHLSAVAARNKLYSRQYSKVVVFSKVPLPNYRPDLDDKRPQREVLLPVGLQREVNLRVRLHLSERSIAGGSLLNKFAGLSLGGDINAEGGLNERKEPPIRNSIILEKIHHRRSLQLREKQQEWQ</sequence>
<proteinExistence type="predicted"/>
<dbReference type="EMBL" id="PGOL01001200">
    <property type="protein sequence ID" value="PKI60015.1"/>
    <property type="molecule type" value="Genomic_DNA"/>
</dbReference>
<keyword evidence="2" id="KW-1185">Reference proteome</keyword>
<evidence type="ECO:0000313" key="1">
    <source>
        <dbReference type="EMBL" id="PKI60015.1"/>
    </source>
</evidence>
<dbReference type="STRING" id="22663.A0A2I0JUP6"/>
<protein>
    <submittedName>
        <fullName evidence="1">Uncharacterized protein</fullName>
    </submittedName>
</protein>
<name>A0A2I0JUP6_PUNGR</name>
<evidence type="ECO:0000313" key="2">
    <source>
        <dbReference type="Proteomes" id="UP000233551"/>
    </source>
</evidence>